<dbReference type="GO" id="GO:0061599">
    <property type="term" value="F:molybdopterin molybdotransferase activity"/>
    <property type="evidence" value="ECO:0007669"/>
    <property type="project" value="TreeGrafter"/>
</dbReference>
<dbReference type="PANTHER" id="PTHR10192:SF5">
    <property type="entry name" value="GEPHYRIN"/>
    <property type="match status" value="1"/>
</dbReference>
<dbReference type="SUPFAM" id="SSF63882">
    <property type="entry name" value="MoeA N-terminal region -like"/>
    <property type="match status" value="1"/>
</dbReference>
<protein>
    <recommendedName>
        <fullName evidence="1">MoeA N-terminal and linker domain-containing protein</fullName>
    </recommendedName>
</protein>
<feature type="domain" description="MoeA N-terminal and linker" evidence="1">
    <location>
        <begin position="10"/>
        <end position="84"/>
    </location>
</feature>
<gene>
    <name evidence="2" type="ORF">LCGC14_2540560</name>
</gene>
<dbReference type="PANTHER" id="PTHR10192">
    <property type="entry name" value="MOLYBDOPTERIN BIOSYNTHESIS PROTEIN"/>
    <property type="match status" value="1"/>
</dbReference>
<comment type="caution">
    <text evidence="2">The sequence shown here is derived from an EMBL/GenBank/DDBJ whole genome shotgun (WGS) entry which is preliminary data.</text>
</comment>
<dbReference type="Gene3D" id="2.170.190.11">
    <property type="entry name" value="Molybdopterin biosynthesis moea protein, domain 3"/>
    <property type="match status" value="1"/>
</dbReference>
<dbReference type="GO" id="GO:0006777">
    <property type="term" value="P:Mo-molybdopterin cofactor biosynthetic process"/>
    <property type="evidence" value="ECO:0007669"/>
    <property type="project" value="TreeGrafter"/>
</dbReference>
<dbReference type="EMBL" id="LAZR01041450">
    <property type="protein sequence ID" value="KKL11956.1"/>
    <property type="molecule type" value="Genomic_DNA"/>
</dbReference>
<sequence length="92" mass="10542">MKFLKTIKAEEFKEILDSVPILKIEEEVVNIKESFNRITSSDVISRINVPHFQKSRMDGYAVIAEDTFGAEEDNFIELELIEVIQAGDIPQK</sequence>
<dbReference type="InterPro" id="IPR038987">
    <property type="entry name" value="MoeA-like"/>
</dbReference>
<evidence type="ECO:0000313" key="2">
    <source>
        <dbReference type="EMBL" id="KKL11956.1"/>
    </source>
</evidence>
<dbReference type="Pfam" id="PF03453">
    <property type="entry name" value="MoeA_N"/>
    <property type="match status" value="1"/>
</dbReference>
<dbReference type="InterPro" id="IPR036135">
    <property type="entry name" value="MoeA_linker/N_sf"/>
</dbReference>
<organism evidence="2">
    <name type="scientific">marine sediment metagenome</name>
    <dbReference type="NCBI Taxonomy" id="412755"/>
    <lineage>
        <taxon>unclassified sequences</taxon>
        <taxon>metagenomes</taxon>
        <taxon>ecological metagenomes</taxon>
    </lineage>
</organism>
<feature type="non-terminal residue" evidence="2">
    <location>
        <position position="92"/>
    </location>
</feature>
<dbReference type="GO" id="GO:0005737">
    <property type="term" value="C:cytoplasm"/>
    <property type="evidence" value="ECO:0007669"/>
    <property type="project" value="TreeGrafter"/>
</dbReference>
<evidence type="ECO:0000259" key="1">
    <source>
        <dbReference type="Pfam" id="PF03453"/>
    </source>
</evidence>
<reference evidence="2" key="1">
    <citation type="journal article" date="2015" name="Nature">
        <title>Complex archaea that bridge the gap between prokaryotes and eukaryotes.</title>
        <authorList>
            <person name="Spang A."/>
            <person name="Saw J.H."/>
            <person name="Jorgensen S.L."/>
            <person name="Zaremba-Niedzwiedzka K."/>
            <person name="Martijn J."/>
            <person name="Lind A.E."/>
            <person name="van Eijk R."/>
            <person name="Schleper C."/>
            <person name="Guy L."/>
            <person name="Ettema T.J."/>
        </authorList>
    </citation>
    <scope>NUCLEOTIDE SEQUENCE</scope>
</reference>
<accession>A0A0F9D2C8</accession>
<dbReference type="AlphaFoldDB" id="A0A0F9D2C8"/>
<name>A0A0F9D2C8_9ZZZZ</name>
<dbReference type="InterPro" id="IPR005110">
    <property type="entry name" value="MoeA_linker/N"/>
</dbReference>
<proteinExistence type="predicted"/>
<dbReference type="Gene3D" id="3.90.105.10">
    <property type="entry name" value="Molybdopterin biosynthesis moea protein, domain 2"/>
    <property type="match status" value="1"/>
</dbReference>